<dbReference type="CDD" id="cd00209">
    <property type="entry name" value="DHFR"/>
    <property type="match status" value="1"/>
</dbReference>
<dbReference type="Gene3D" id="3.40.430.10">
    <property type="entry name" value="Dihydrofolate Reductase, subunit A"/>
    <property type="match status" value="1"/>
</dbReference>
<evidence type="ECO:0000256" key="4">
    <source>
        <dbReference type="ARBA" id="ARBA00022857"/>
    </source>
</evidence>
<dbReference type="GO" id="GO:0004146">
    <property type="term" value="F:dihydrofolate reductase activity"/>
    <property type="evidence" value="ECO:0007669"/>
    <property type="project" value="UniProtKB-EC"/>
</dbReference>
<dbReference type="GO" id="GO:0006730">
    <property type="term" value="P:one-carbon metabolic process"/>
    <property type="evidence" value="ECO:0007669"/>
    <property type="project" value="UniProtKB-KW"/>
</dbReference>
<evidence type="ECO:0000256" key="1">
    <source>
        <dbReference type="ARBA" id="ARBA00004903"/>
    </source>
</evidence>
<dbReference type="GO" id="GO:0046654">
    <property type="term" value="P:tetrahydrofolate biosynthetic process"/>
    <property type="evidence" value="ECO:0007669"/>
    <property type="project" value="InterPro"/>
</dbReference>
<dbReference type="SUPFAM" id="SSF53597">
    <property type="entry name" value="Dihydrofolate reductase-like"/>
    <property type="match status" value="1"/>
</dbReference>
<dbReference type="EC" id="1.5.1.3" evidence="2"/>
<evidence type="ECO:0000256" key="5">
    <source>
        <dbReference type="ARBA" id="ARBA00023002"/>
    </source>
</evidence>
<reference evidence="7 8" key="1">
    <citation type="submission" date="2017-10" db="EMBL/GenBank/DDBJ databases">
        <title>Antibacterial composition for extension of chilled fish shelf life and decreasing of risk of food-borne infections, bacteriophage strains for its preparation.</title>
        <authorList>
            <person name="Zulkarneev E.R."/>
            <person name="Aleshkin A.V."/>
            <person name="Rubalsky O.V."/>
            <person name="Kiseleva I.A."/>
            <person name="Rubalskii E.O."/>
            <person name="Lebedev S.N."/>
        </authorList>
    </citation>
    <scope>NUCLEOTIDE SEQUENCE [LARGE SCALE GENOMIC DNA]</scope>
</reference>
<proteinExistence type="predicted"/>
<evidence type="ECO:0000313" key="8">
    <source>
        <dbReference type="Proteomes" id="UP000240934"/>
    </source>
</evidence>
<dbReference type="InterPro" id="IPR012259">
    <property type="entry name" value="DHFR"/>
</dbReference>
<dbReference type="KEGG" id="vg:65110649"/>
<dbReference type="RefSeq" id="YP_010093058.1">
    <property type="nucleotide sequence ID" value="NC_055733.1"/>
</dbReference>
<dbReference type="Proteomes" id="UP000240934">
    <property type="component" value="Segment"/>
</dbReference>
<name>A0A2H4YFB4_9CAUD</name>
<keyword evidence="3" id="KW-0554">One-carbon metabolism</keyword>
<dbReference type="GO" id="GO:0046655">
    <property type="term" value="P:folic acid metabolic process"/>
    <property type="evidence" value="ECO:0007669"/>
    <property type="project" value="TreeGrafter"/>
</dbReference>
<dbReference type="Pfam" id="PF00186">
    <property type="entry name" value="DHFR_1"/>
    <property type="match status" value="1"/>
</dbReference>
<evidence type="ECO:0000256" key="3">
    <source>
        <dbReference type="ARBA" id="ARBA00022563"/>
    </source>
</evidence>
<dbReference type="InterPro" id="IPR024072">
    <property type="entry name" value="DHFR-like_dom_sf"/>
</dbReference>
<dbReference type="GO" id="GO:0046452">
    <property type="term" value="P:dihydrofolate metabolic process"/>
    <property type="evidence" value="ECO:0007669"/>
    <property type="project" value="TreeGrafter"/>
</dbReference>
<dbReference type="EMBL" id="MG250483">
    <property type="protein sequence ID" value="AUE22847.1"/>
    <property type="molecule type" value="Genomic_DNA"/>
</dbReference>
<sequence>MIRLVFATGKFGEFGNKNGLPWGHCRVDMLNFMETTKDSCLLMGAKTFTSLPTKLKNRVNVVLSTSNDTSRVVAKNGERPDMFMHGDVTQALNELQTLYDNICVIGGMTVLKEAIDMADQVVHTVILNEEKLECDVELDETVQEKITSDFYVLSNKLLGDEAITYTSVRKKK</sequence>
<feature type="domain" description="DHFR" evidence="6">
    <location>
        <begin position="1"/>
        <end position="172"/>
    </location>
</feature>
<keyword evidence="4" id="KW-0521">NADP</keyword>
<accession>A0A2H4YFB4</accession>
<dbReference type="PANTHER" id="PTHR48069">
    <property type="entry name" value="DIHYDROFOLATE REDUCTASE"/>
    <property type="match status" value="1"/>
</dbReference>
<evidence type="ECO:0000259" key="6">
    <source>
        <dbReference type="PROSITE" id="PS51330"/>
    </source>
</evidence>
<dbReference type="GeneID" id="65110649"/>
<dbReference type="InterPro" id="IPR001796">
    <property type="entry name" value="DHFR_dom"/>
</dbReference>
<dbReference type="PROSITE" id="PS51330">
    <property type="entry name" value="DHFR_2"/>
    <property type="match status" value="1"/>
</dbReference>
<keyword evidence="5" id="KW-0560">Oxidoreductase</keyword>
<keyword evidence="8" id="KW-1185">Reference proteome</keyword>
<protein>
    <recommendedName>
        <fullName evidence="2">dihydrofolate reductase</fullName>
        <ecNumber evidence="2">1.5.1.3</ecNumber>
    </recommendedName>
</protein>
<evidence type="ECO:0000313" key="7">
    <source>
        <dbReference type="EMBL" id="AUE22847.1"/>
    </source>
</evidence>
<dbReference type="PANTHER" id="PTHR48069:SF3">
    <property type="entry name" value="DIHYDROFOLATE REDUCTASE"/>
    <property type="match status" value="1"/>
</dbReference>
<evidence type="ECO:0000256" key="2">
    <source>
        <dbReference type="ARBA" id="ARBA00012856"/>
    </source>
</evidence>
<organism evidence="7 8">
    <name type="scientific">Aeromonas phage Ah1</name>
    <dbReference type="NCBI Taxonomy" id="2053701"/>
    <lineage>
        <taxon>Viruses</taxon>
        <taxon>Duplodnaviria</taxon>
        <taxon>Heunggongvirae</taxon>
        <taxon>Uroviricota</taxon>
        <taxon>Caudoviricetes</taxon>
        <taxon>Pantevenvirales</taxon>
        <taxon>Straboviridae</taxon>
        <taxon>Cinqassovirus</taxon>
        <taxon>Cinqassovirus ah1</taxon>
    </lineage>
</organism>
<gene>
    <name evidence="7" type="primary">frd</name>
    <name evidence="7" type="ORF">Ah1_00329</name>
</gene>
<dbReference type="GO" id="GO:0050661">
    <property type="term" value="F:NADP binding"/>
    <property type="evidence" value="ECO:0007669"/>
    <property type="project" value="InterPro"/>
</dbReference>
<dbReference type="PRINTS" id="PR00070">
    <property type="entry name" value="DHFR"/>
</dbReference>
<comment type="pathway">
    <text evidence="1">Cofactor biosynthesis; tetrahydrofolate biosynthesis; 5,6,7,8-tetrahydrofolate from 7,8-dihydrofolate: step 1/1.</text>
</comment>